<dbReference type="Pfam" id="PF00742">
    <property type="entry name" value="Homoserine_dh"/>
    <property type="match status" value="1"/>
</dbReference>
<dbReference type="PANTHER" id="PTHR43070">
    <property type="match status" value="1"/>
</dbReference>
<dbReference type="GO" id="GO:0004412">
    <property type="term" value="F:homoserine dehydrogenase activity"/>
    <property type="evidence" value="ECO:0007669"/>
    <property type="project" value="InterPro"/>
</dbReference>
<keyword evidence="3" id="KW-0732">Signal</keyword>
<evidence type="ECO:0000313" key="6">
    <source>
        <dbReference type="Proteomes" id="UP000481153"/>
    </source>
</evidence>
<evidence type="ECO:0000256" key="2">
    <source>
        <dbReference type="ARBA" id="ARBA00023002"/>
    </source>
</evidence>
<dbReference type="Proteomes" id="UP000481153">
    <property type="component" value="Unassembled WGS sequence"/>
</dbReference>
<dbReference type="PANTHER" id="PTHR43070:SF3">
    <property type="entry name" value="HOMOSERINE DEHYDROGENASE"/>
    <property type="match status" value="1"/>
</dbReference>
<dbReference type="EMBL" id="VJMJ01000088">
    <property type="protein sequence ID" value="KAF0736614.1"/>
    <property type="molecule type" value="Genomic_DNA"/>
</dbReference>
<dbReference type="AlphaFoldDB" id="A0A6G0X944"/>
<dbReference type="SUPFAM" id="SSF55347">
    <property type="entry name" value="Glyceraldehyde-3-phosphate dehydrogenase-like, C-terminal domain"/>
    <property type="match status" value="1"/>
</dbReference>
<feature type="chain" id="PRO_5026284236" description="Homoserine dehydrogenase catalytic domain-containing protein" evidence="3">
    <location>
        <begin position="23"/>
        <end position="418"/>
    </location>
</feature>
<evidence type="ECO:0000256" key="3">
    <source>
        <dbReference type="SAM" id="SignalP"/>
    </source>
</evidence>
<name>A0A6G0X944_9STRA</name>
<organism evidence="5 6">
    <name type="scientific">Aphanomyces euteiches</name>
    <dbReference type="NCBI Taxonomy" id="100861"/>
    <lineage>
        <taxon>Eukaryota</taxon>
        <taxon>Sar</taxon>
        <taxon>Stramenopiles</taxon>
        <taxon>Oomycota</taxon>
        <taxon>Saprolegniomycetes</taxon>
        <taxon>Saprolegniales</taxon>
        <taxon>Verrucalvaceae</taxon>
        <taxon>Aphanomyces</taxon>
    </lineage>
</organism>
<sequence>MWPWIWAALCVGLALLLQTALHEQHPHPGQTMCDARSVGLVVVGDGSLSQQLLSALEALNKTTRAVDFCGVSFHVAAVGSNRGFIKHTRGLSWEHIHAIKNHTIGGNVLSAWEGLDDDEDLTHKETLGEVVHEIVGHYDKCIIVDCSTDAHIEDLVVAKKYGMGLVLANIHILAGPWKQFHRLVYDEKRDRPSRLVAIDAAIGKGLPVLSTLHTLHAAGDFVTQIKSTFSDAIGHVLAEMDKGASWSDSVTTVYENGLTEDDPRDDLTGLVLARKAVVVARQLGLSVELSSVEIESLIPSKMKNGTLHEFFDHLDYLNQAYQTKWEGAKHRNEKLVYVAGIIVDRGNAVKVRIQLESINSTHALHTANYGDSIAQIRSNHFPHGLILQIGRPDATGTVSAILADIAKLSCVLFTQCDL</sequence>
<feature type="domain" description="Homoserine dehydrogenase catalytic" evidence="4">
    <location>
        <begin position="207"/>
        <end position="405"/>
    </location>
</feature>
<dbReference type="InterPro" id="IPR001342">
    <property type="entry name" value="HDH_cat"/>
</dbReference>
<reference evidence="5 6" key="1">
    <citation type="submission" date="2019-07" db="EMBL/GenBank/DDBJ databases">
        <title>Genomics analysis of Aphanomyces spp. identifies a new class of oomycete effector associated with host adaptation.</title>
        <authorList>
            <person name="Gaulin E."/>
        </authorList>
    </citation>
    <scope>NUCLEOTIDE SEQUENCE [LARGE SCALE GENOMIC DNA]</scope>
    <source>
        <strain evidence="5 6">ATCC 201684</strain>
    </source>
</reference>
<protein>
    <recommendedName>
        <fullName evidence="4">Homoserine dehydrogenase catalytic domain-containing protein</fullName>
    </recommendedName>
</protein>
<accession>A0A6G0X944</accession>
<evidence type="ECO:0000256" key="1">
    <source>
        <dbReference type="ARBA" id="ARBA00022857"/>
    </source>
</evidence>
<keyword evidence="1" id="KW-0521">NADP</keyword>
<dbReference type="InterPro" id="IPR011147">
    <property type="entry name" value="Bifunc_Aspkin/hSer_DH"/>
</dbReference>
<gene>
    <name evidence="5" type="ORF">Ae201684_007064</name>
</gene>
<dbReference type="Gene3D" id="3.30.360.10">
    <property type="entry name" value="Dihydrodipicolinate Reductase, domain 2"/>
    <property type="match status" value="1"/>
</dbReference>
<dbReference type="GO" id="GO:0009067">
    <property type="term" value="P:aspartate family amino acid biosynthetic process"/>
    <property type="evidence" value="ECO:0007669"/>
    <property type="project" value="InterPro"/>
</dbReference>
<keyword evidence="2" id="KW-0560">Oxidoreductase</keyword>
<keyword evidence="6" id="KW-1185">Reference proteome</keyword>
<evidence type="ECO:0000313" key="5">
    <source>
        <dbReference type="EMBL" id="KAF0736614.1"/>
    </source>
</evidence>
<feature type="signal peptide" evidence="3">
    <location>
        <begin position="1"/>
        <end position="22"/>
    </location>
</feature>
<evidence type="ECO:0000259" key="4">
    <source>
        <dbReference type="Pfam" id="PF00742"/>
    </source>
</evidence>
<proteinExistence type="predicted"/>
<dbReference type="Gene3D" id="3.40.50.720">
    <property type="entry name" value="NAD(P)-binding Rossmann-like Domain"/>
    <property type="match status" value="1"/>
</dbReference>
<comment type="caution">
    <text evidence="5">The sequence shown here is derived from an EMBL/GenBank/DDBJ whole genome shotgun (WGS) entry which is preliminary data.</text>
</comment>
<dbReference type="VEuPathDB" id="FungiDB:AeMF1_018287"/>